<feature type="transmembrane region" description="Helical" evidence="6">
    <location>
        <begin position="408"/>
        <end position="428"/>
    </location>
</feature>
<dbReference type="GO" id="GO:0016020">
    <property type="term" value="C:membrane"/>
    <property type="evidence" value="ECO:0007669"/>
    <property type="project" value="UniProtKB-SubCell"/>
</dbReference>
<evidence type="ECO:0000313" key="8">
    <source>
        <dbReference type="Proteomes" id="UP001190700"/>
    </source>
</evidence>
<dbReference type="InterPro" id="IPR002549">
    <property type="entry name" value="AI-2E-like"/>
</dbReference>
<comment type="subcellular location">
    <subcellularLocation>
        <location evidence="1">Membrane</location>
        <topology evidence="1">Multi-pass membrane protein</topology>
    </subcellularLocation>
</comment>
<dbReference type="Proteomes" id="UP001190700">
    <property type="component" value="Unassembled WGS sequence"/>
</dbReference>
<evidence type="ECO:0000256" key="3">
    <source>
        <dbReference type="ARBA" id="ARBA00022692"/>
    </source>
</evidence>
<feature type="transmembrane region" description="Helical" evidence="6">
    <location>
        <begin position="239"/>
        <end position="258"/>
    </location>
</feature>
<comment type="caution">
    <text evidence="7">The sequence shown here is derived from an EMBL/GenBank/DDBJ whole genome shotgun (WGS) entry which is preliminary data.</text>
</comment>
<name>A0AAE0H2Q3_9CHLO</name>
<evidence type="ECO:0000256" key="2">
    <source>
        <dbReference type="ARBA" id="ARBA00009773"/>
    </source>
</evidence>
<dbReference type="PANTHER" id="PTHR21716">
    <property type="entry name" value="TRANSMEMBRANE PROTEIN"/>
    <property type="match status" value="1"/>
</dbReference>
<dbReference type="PANTHER" id="PTHR21716:SF62">
    <property type="entry name" value="TRANSPORT PROTEIN YDBI-RELATED"/>
    <property type="match status" value="1"/>
</dbReference>
<accession>A0AAE0H2Q3</accession>
<evidence type="ECO:0000256" key="4">
    <source>
        <dbReference type="ARBA" id="ARBA00022989"/>
    </source>
</evidence>
<feature type="transmembrane region" description="Helical" evidence="6">
    <location>
        <begin position="82"/>
        <end position="103"/>
    </location>
</feature>
<protein>
    <submittedName>
        <fullName evidence="7">Uncharacterized protein</fullName>
    </submittedName>
</protein>
<sequence length="455" mass="50642">MEAKDAAAATVTAGFCGRVPRARVEATSDTANFEFEDENVAIGPWLWQIFQKRSTWRIMFSWSCFFSAVYFARPFWPMLLTTYLMTVVGNSAVDYIVSIYNFARALIRKPVDTVCNVSRSESEVCSSIPDIDPRSAKILYFLFALALLLFIVFKAGPRIVYSQVPYFAEVIRSRESYSELLIKLIASIPNDEIRSHVQSKILGLTGGIEVERVADFLYQSATFLLEWSTPRLKGLTNDVLTGIFSLFVSTFVSFSIVWDGHKWKEMLQRFGEPTSRVQVFYHTLAGPVGSFSTILGQAFEVQFENAIINTILMSAGLVYLGISNVDVLAALTLVFSFIPVVGRVLSLIPTAMFAFAQCGMNKCAWVLTLGLFIWALDGFLIAPLLIGEKFKLPVPLALSALYFWEEQIGVWGLFLGIPITVFLGNVILGVTSGTYNSDEGATKELVETENELMSS</sequence>
<gene>
    <name evidence="7" type="ORF">CYMTET_3773</name>
</gene>
<feature type="transmembrane region" description="Helical" evidence="6">
    <location>
        <begin position="279"/>
        <end position="299"/>
    </location>
</feature>
<keyword evidence="3 6" id="KW-0812">Transmembrane</keyword>
<dbReference type="AlphaFoldDB" id="A0AAE0H2Q3"/>
<evidence type="ECO:0000256" key="1">
    <source>
        <dbReference type="ARBA" id="ARBA00004141"/>
    </source>
</evidence>
<evidence type="ECO:0000256" key="6">
    <source>
        <dbReference type="SAM" id="Phobius"/>
    </source>
</evidence>
<keyword evidence="4 6" id="KW-1133">Transmembrane helix</keyword>
<evidence type="ECO:0000256" key="5">
    <source>
        <dbReference type="ARBA" id="ARBA00023136"/>
    </source>
</evidence>
<comment type="similarity">
    <text evidence="2">Belongs to the autoinducer-2 exporter (AI-2E) (TC 2.A.86) family.</text>
</comment>
<organism evidence="7 8">
    <name type="scientific">Cymbomonas tetramitiformis</name>
    <dbReference type="NCBI Taxonomy" id="36881"/>
    <lineage>
        <taxon>Eukaryota</taxon>
        <taxon>Viridiplantae</taxon>
        <taxon>Chlorophyta</taxon>
        <taxon>Pyramimonadophyceae</taxon>
        <taxon>Pyramimonadales</taxon>
        <taxon>Pyramimonadaceae</taxon>
        <taxon>Cymbomonas</taxon>
    </lineage>
</organism>
<keyword evidence="8" id="KW-1185">Reference proteome</keyword>
<dbReference type="Pfam" id="PF01594">
    <property type="entry name" value="AI-2E_transport"/>
    <property type="match status" value="1"/>
</dbReference>
<evidence type="ECO:0000313" key="7">
    <source>
        <dbReference type="EMBL" id="KAK3288764.1"/>
    </source>
</evidence>
<reference evidence="7 8" key="1">
    <citation type="journal article" date="2015" name="Genome Biol. Evol.">
        <title>Comparative Genomics of a Bacterivorous Green Alga Reveals Evolutionary Causalities and Consequences of Phago-Mixotrophic Mode of Nutrition.</title>
        <authorList>
            <person name="Burns J.A."/>
            <person name="Paasch A."/>
            <person name="Narechania A."/>
            <person name="Kim E."/>
        </authorList>
    </citation>
    <scope>NUCLEOTIDE SEQUENCE [LARGE SCALE GENOMIC DNA]</scope>
    <source>
        <strain evidence="7 8">PLY_AMNH</strain>
    </source>
</reference>
<keyword evidence="5 6" id="KW-0472">Membrane</keyword>
<feature type="transmembrane region" description="Helical" evidence="6">
    <location>
        <begin position="363"/>
        <end position="386"/>
    </location>
</feature>
<dbReference type="GO" id="GO:0055085">
    <property type="term" value="P:transmembrane transport"/>
    <property type="evidence" value="ECO:0007669"/>
    <property type="project" value="TreeGrafter"/>
</dbReference>
<dbReference type="EMBL" id="LGRX02000366">
    <property type="protein sequence ID" value="KAK3288764.1"/>
    <property type="molecule type" value="Genomic_DNA"/>
</dbReference>
<feature type="transmembrane region" description="Helical" evidence="6">
    <location>
        <begin position="138"/>
        <end position="156"/>
    </location>
</feature>
<proteinExistence type="inferred from homology"/>
<feature type="transmembrane region" description="Helical" evidence="6">
    <location>
        <begin position="58"/>
        <end position="76"/>
    </location>
</feature>